<organism evidence="3 4">
    <name type="scientific">Brevibacterium samyangense</name>
    <dbReference type="NCBI Taxonomy" id="366888"/>
    <lineage>
        <taxon>Bacteria</taxon>
        <taxon>Bacillati</taxon>
        <taxon>Actinomycetota</taxon>
        <taxon>Actinomycetes</taxon>
        <taxon>Micrococcales</taxon>
        <taxon>Brevibacteriaceae</taxon>
        <taxon>Brevibacterium</taxon>
    </lineage>
</organism>
<accession>A0ABP5EUN5</accession>
<feature type="transmembrane region" description="Helical" evidence="1">
    <location>
        <begin position="48"/>
        <end position="70"/>
    </location>
</feature>
<feature type="transmembrane region" description="Helical" evidence="1">
    <location>
        <begin position="132"/>
        <end position="159"/>
    </location>
</feature>
<evidence type="ECO:0000259" key="2">
    <source>
        <dbReference type="Pfam" id="PF07158"/>
    </source>
</evidence>
<keyword evidence="1" id="KW-1133">Transmembrane helix</keyword>
<feature type="transmembrane region" description="Helical" evidence="1">
    <location>
        <begin position="241"/>
        <end position="274"/>
    </location>
</feature>
<feature type="transmembrane region" description="Helical" evidence="1">
    <location>
        <begin position="365"/>
        <end position="384"/>
    </location>
</feature>
<dbReference type="Pfam" id="PF07158">
    <property type="entry name" value="MatC_N"/>
    <property type="match status" value="1"/>
</dbReference>
<dbReference type="Proteomes" id="UP001500755">
    <property type="component" value="Unassembled WGS sequence"/>
</dbReference>
<feature type="transmembrane region" description="Helical" evidence="1">
    <location>
        <begin position="286"/>
        <end position="303"/>
    </location>
</feature>
<keyword evidence="1" id="KW-0472">Membrane</keyword>
<feature type="transmembrane region" description="Helical" evidence="1">
    <location>
        <begin position="96"/>
        <end position="120"/>
    </location>
</feature>
<keyword evidence="1" id="KW-0812">Transmembrane</keyword>
<evidence type="ECO:0000256" key="1">
    <source>
        <dbReference type="SAM" id="Phobius"/>
    </source>
</evidence>
<gene>
    <name evidence="3" type="ORF">GCM10009755_14930</name>
</gene>
<feature type="transmembrane region" description="Helical" evidence="1">
    <location>
        <begin position="410"/>
        <end position="432"/>
    </location>
</feature>
<evidence type="ECO:0000313" key="3">
    <source>
        <dbReference type="EMBL" id="GAA2006021.1"/>
    </source>
</evidence>
<feature type="transmembrane region" description="Helical" evidence="1">
    <location>
        <begin position="339"/>
        <end position="358"/>
    </location>
</feature>
<keyword evidence="4" id="KW-1185">Reference proteome</keyword>
<feature type="transmembrane region" description="Helical" evidence="1">
    <location>
        <begin position="6"/>
        <end position="36"/>
    </location>
</feature>
<feature type="transmembrane region" description="Helical" evidence="1">
    <location>
        <begin position="310"/>
        <end position="333"/>
    </location>
</feature>
<dbReference type="EMBL" id="BAAANO010000013">
    <property type="protein sequence ID" value="GAA2006021.1"/>
    <property type="molecule type" value="Genomic_DNA"/>
</dbReference>
<sequence>MSPEIVSLLVLVVMFVLATWRGVNMGLLGLLGAVAFGCGMLGMDLETALAGFPVDMFVSLVGLTFLFGFAQNNGAIDVLVHWCLRLCAGRAAFAPWVFFLLTAVLIALGALFAVAIIAPLALRFARRNGLNVFMTGLLVVHGALAGAFSPLSVYGIFIADFMGRNDFTADPWSLFLAPFVFNLVFVVVVFLFMRRRPGPGAESVAPALPGGGADASVRGASAGGVAAPEETEVRVDARQLFTLVVLAVFALGVVAFGLDVGILAIGLGVVLALVEPAAGARALGKVSWSVVVLICGVLTYIHVLEEAGTVDWVSAGISSIGVPLLAALLLFYMSGLVSALASSLGIIGVVIALAGPFLASGEVHVAGFVAALAIAATIVDISPFSTNGAMLLANVDEDVRGTYYRGMLQYAGVMCALGPGLAWLVVAVPTWLG</sequence>
<dbReference type="RefSeq" id="WP_344308409.1">
    <property type="nucleotide sequence ID" value="NZ_BAAANO010000013.1"/>
</dbReference>
<protein>
    <submittedName>
        <fullName evidence="3">SLC13 family permease</fullName>
    </submittedName>
</protein>
<dbReference type="InterPro" id="IPR009827">
    <property type="entry name" value="MatC_N"/>
</dbReference>
<name>A0ABP5EUN5_9MICO</name>
<feature type="domain" description="Dicarboxylate carrier MatC N-terminal" evidence="2">
    <location>
        <begin position="1"/>
        <end position="147"/>
    </location>
</feature>
<evidence type="ECO:0000313" key="4">
    <source>
        <dbReference type="Proteomes" id="UP001500755"/>
    </source>
</evidence>
<proteinExistence type="predicted"/>
<reference evidence="4" key="1">
    <citation type="journal article" date="2019" name="Int. J. Syst. Evol. Microbiol.">
        <title>The Global Catalogue of Microorganisms (GCM) 10K type strain sequencing project: providing services to taxonomists for standard genome sequencing and annotation.</title>
        <authorList>
            <consortium name="The Broad Institute Genomics Platform"/>
            <consortium name="The Broad Institute Genome Sequencing Center for Infectious Disease"/>
            <person name="Wu L."/>
            <person name="Ma J."/>
        </authorList>
    </citation>
    <scope>NUCLEOTIDE SEQUENCE [LARGE SCALE GENOMIC DNA]</scope>
    <source>
        <strain evidence="4">JCM 14546</strain>
    </source>
</reference>
<comment type="caution">
    <text evidence="3">The sequence shown here is derived from an EMBL/GenBank/DDBJ whole genome shotgun (WGS) entry which is preliminary data.</text>
</comment>
<feature type="transmembrane region" description="Helical" evidence="1">
    <location>
        <begin position="171"/>
        <end position="193"/>
    </location>
</feature>